<dbReference type="AlphaFoldDB" id="A0A0A9HI47"/>
<reference evidence="1" key="2">
    <citation type="journal article" date="2015" name="Data Brief">
        <title>Shoot transcriptome of the giant reed, Arundo donax.</title>
        <authorList>
            <person name="Barrero R.A."/>
            <person name="Guerrero F.D."/>
            <person name="Moolhuijzen P."/>
            <person name="Goolsby J.A."/>
            <person name="Tidwell J."/>
            <person name="Bellgard S.E."/>
            <person name="Bellgard M.I."/>
        </authorList>
    </citation>
    <scope>NUCLEOTIDE SEQUENCE</scope>
    <source>
        <tissue evidence="1">Shoot tissue taken approximately 20 cm above the soil surface</tissue>
    </source>
</reference>
<sequence length="56" mass="6967">MKLMMIVTNYRTIIRWRWILLTCQQVSIPKKLQMCQFLLKTLELIAQMRKKKLKKW</sequence>
<name>A0A0A9HI47_ARUDO</name>
<dbReference type="EMBL" id="GBRH01165343">
    <property type="protein sequence ID" value="JAE32553.1"/>
    <property type="molecule type" value="Transcribed_RNA"/>
</dbReference>
<reference evidence="1" key="1">
    <citation type="submission" date="2014-09" db="EMBL/GenBank/DDBJ databases">
        <authorList>
            <person name="Magalhaes I.L.F."/>
            <person name="Oliveira U."/>
            <person name="Santos F.R."/>
            <person name="Vidigal T.H.D.A."/>
            <person name="Brescovit A.D."/>
            <person name="Santos A.J."/>
        </authorList>
    </citation>
    <scope>NUCLEOTIDE SEQUENCE</scope>
    <source>
        <tissue evidence="1">Shoot tissue taken approximately 20 cm above the soil surface</tissue>
    </source>
</reference>
<proteinExistence type="predicted"/>
<organism evidence="1">
    <name type="scientific">Arundo donax</name>
    <name type="common">Giant reed</name>
    <name type="synonym">Donax arundinaceus</name>
    <dbReference type="NCBI Taxonomy" id="35708"/>
    <lineage>
        <taxon>Eukaryota</taxon>
        <taxon>Viridiplantae</taxon>
        <taxon>Streptophyta</taxon>
        <taxon>Embryophyta</taxon>
        <taxon>Tracheophyta</taxon>
        <taxon>Spermatophyta</taxon>
        <taxon>Magnoliopsida</taxon>
        <taxon>Liliopsida</taxon>
        <taxon>Poales</taxon>
        <taxon>Poaceae</taxon>
        <taxon>PACMAD clade</taxon>
        <taxon>Arundinoideae</taxon>
        <taxon>Arundineae</taxon>
        <taxon>Arundo</taxon>
    </lineage>
</organism>
<evidence type="ECO:0000313" key="1">
    <source>
        <dbReference type="EMBL" id="JAE32553.1"/>
    </source>
</evidence>
<protein>
    <submittedName>
        <fullName evidence="1">Uncharacterized protein</fullName>
    </submittedName>
</protein>
<accession>A0A0A9HI47</accession>